<protein>
    <submittedName>
        <fullName evidence="2">Uncharacterized protein</fullName>
    </submittedName>
</protein>
<name>A0A8S0USJ0_OLEEU</name>
<dbReference type="EMBL" id="CACTIH010009059">
    <property type="protein sequence ID" value="CAA3021742.1"/>
    <property type="molecule type" value="Genomic_DNA"/>
</dbReference>
<accession>A0A8S0USJ0</accession>
<evidence type="ECO:0000313" key="2">
    <source>
        <dbReference type="EMBL" id="CAA3021742.1"/>
    </source>
</evidence>
<keyword evidence="3" id="KW-1185">Reference proteome</keyword>
<organism evidence="2 3">
    <name type="scientific">Olea europaea subsp. europaea</name>
    <dbReference type="NCBI Taxonomy" id="158383"/>
    <lineage>
        <taxon>Eukaryota</taxon>
        <taxon>Viridiplantae</taxon>
        <taxon>Streptophyta</taxon>
        <taxon>Embryophyta</taxon>
        <taxon>Tracheophyta</taxon>
        <taxon>Spermatophyta</taxon>
        <taxon>Magnoliopsida</taxon>
        <taxon>eudicotyledons</taxon>
        <taxon>Gunneridae</taxon>
        <taxon>Pentapetalae</taxon>
        <taxon>asterids</taxon>
        <taxon>lamiids</taxon>
        <taxon>Lamiales</taxon>
        <taxon>Oleaceae</taxon>
        <taxon>Oleeae</taxon>
        <taxon>Olea</taxon>
    </lineage>
</organism>
<evidence type="ECO:0000313" key="3">
    <source>
        <dbReference type="Proteomes" id="UP000594638"/>
    </source>
</evidence>
<keyword evidence="1" id="KW-0175">Coiled coil</keyword>
<comment type="caution">
    <text evidence="2">The sequence shown here is derived from an EMBL/GenBank/DDBJ whole genome shotgun (WGS) entry which is preliminary data.</text>
</comment>
<dbReference type="OrthoDB" id="920402at2759"/>
<reference evidence="2 3" key="1">
    <citation type="submission" date="2019-12" db="EMBL/GenBank/DDBJ databases">
        <authorList>
            <person name="Alioto T."/>
            <person name="Alioto T."/>
            <person name="Gomez Garrido J."/>
        </authorList>
    </citation>
    <scope>NUCLEOTIDE SEQUENCE [LARGE SCALE GENOMIC DNA]</scope>
</reference>
<sequence length="353" mass="39875">MNSSLSAFLNGPKNLVHASKPGKANAVEKLGAEPTKMCSSTLKPGKKLKVDTPSCFTPPTKKQKMEIVKKLAFDPDEEDLSKEVLNMLSAYIASTVDTMYKYDGTREDERLVSKSDREGLNSSVSNLMKASVFIADYTHRMVDLNEANQKTKEELNDARKEIVDLHKENEKIRQELDDAQTEIVVLRREKKKIREAFDDARKEIAALCREKEKSWEELGGVQTELAIISAEKEKIREEMDDAQIEIASLCKNYANTSMSANQAWQENAKLKDELKKLKGLSVEVEKLKAEIAAKETESAMGIKAFKNSEEFEALRENLFQAGAHALYDAIELEHPDWDLSCFVETDNEDEDED</sequence>
<dbReference type="Gramene" id="OE9A100828T1">
    <property type="protein sequence ID" value="OE9A100828C1"/>
    <property type="gene ID" value="OE9A100828"/>
</dbReference>
<feature type="coiled-coil region" evidence="1">
    <location>
        <begin position="134"/>
        <end position="297"/>
    </location>
</feature>
<dbReference type="Gene3D" id="1.10.287.1490">
    <property type="match status" value="1"/>
</dbReference>
<proteinExistence type="predicted"/>
<evidence type="ECO:0000256" key="1">
    <source>
        <dbReference type="SAM" id="Coils"/>
    </source>
</evidence>
<dbReference type="Proteomes" id="UP000594638">
    <property type="component" value="Unassembled WGS sequence"/>
</dbReference>
<gene>
    <name evidence="2" type="ORF">OLEA9_A100828</name>
</gene>
<dbReference type="AlphaFoldDB" id="A0A8S0USJ0"/>